<comment type="pathway">
    <text evidence="4">Pyrimidine metabolism; dUMP biosynthesis; dUMP from dCTP: step 1/1.</text>
</comment>
<dbReference type="EMBL" id="DTDV01000023">
    <property type="protein sequence ID" value="HGK24621.1"/>
    <property type="molecule type" value="Genomic_DNA"/>
</dbReference>
<feature type="site" description="Important for bifunctional activity" evidence="4">
    <location>
        <begin position="119"/>
        <end position="120"/>
    </location>
</feature>
<keyword evidence="3 4" id="KW-0546">Nucleotide metabolism</keyword>
<dbReference type="UniPathway" id="UPA00610">
    <property type="reaction ID" value="UER00667"/>
</dbReference>
<feature type="active site" description="Proton donor/acceptor" evidence="4">
    <location>
        <position position="132"/>
    </location>
</feature>
<dbReference type="GO" id="GO:0015949">
    <property type="term" value="P:nucleobase-containing small molecule interconversion"/>
    <property type="evidence" value="ECO:0007669"/>
    <property type="project" value="TreeGrafter"/>
</dbReference>
<comment type="similarity">
    <text evidence="4">Belongs to the dCTP deaminase family.</text>
</comment>
<name>A0A7C2CT23_DICTH</name>
<dbReference type="PANTHER" id="PTHR42680">
    <property type="entry name" value="DCTP DEAMINASE"/>
    <property type="match status" value="1"/>
</dbReference>
<dbReference type="GO" id="GO:0033973">
    <property type="term" value="F:dCTP deaminase (dUMP-forming) activity"/>
    <property type="evidence" value="ECO:0007669"/>
    <property type="project" value="UniProtKB-UniRule"/>
</dbReference>
<dbReference type="FunFam" id="2.70.40.10:FF:000005">
    <property type="entry name" value="dCTP deaminase, dUMP-forming"/>
    <property type="match status" value="1"/>
</dbReference>
<reference evidence="5" key="1">
    <citation type="journal article" date="2020" name="mSystems">
        <title>Genome- and Community-Level Interaction Insights into Carbon Utilization and Element Cycling Functions of Hydrothermarchaeota in Hydrothermal Sediment.</title>
        <authorList>
            <person name="Zhou Z."/>
            <person name="Liu Y."/>
            <person name="Xu W."/>
            <person name="Pan J."/>
            <person name="Luo Z.H."/>
            <person name="Li M."/>
        </authorList>
    </citation>
    <scope>NUCLEOTIDE SEQUENCE [LARGE SCALE GENOMIC DNA]</scope>
    <source>
        <strain evidence="5">SpSt-70</strain>
    </source>
</reference>
<dbReference type="HAMAP" id="MF_00146">
    <property type="entry name" value="dCTP_deaminase"/>
    <property type="match status" value="1"/>
</dbReference>
<dbReference type="PANTHER" id="PTHR42680:SF3">
    <property type="entry name" value="DCTP DEAMINASE"/>
    <property type="match status" value="1"/>
</dbReference>
<dbReference type="GO" id="GO:0008829">
    <property type="term" value="F:dCTP deaminase activity"/>
    <property type="evidence" value="ECO:0007669"/>
    <property type="project" value="InterPro"/>
</dbReference>
<feature type="binding site" evidence="4">
    <location>
        <position position="176"/>
    </location>
    <ligand>
        <name>dCTP</name>
        <dbReference type="ChEBI" id="CHEBI:61481"/>
    </ligand>
</feature>
<feature type="binding site" evidence="4">
    <location>
        <position position="172"/>
    </location>
    <ligand>
        <name>dCTP</name>
        <dbReference type="ChEBI" id="CHEBI:61481"/>
    </ligand>
</feature>
<keyword evidence="1 4" id="KW-0547">Nucleotide-binding</keyword>
<dbReference type="SUPFAM" id="SSF51283">
    <property type="entry name" value="dUTPase-like"/>
    <property type="match status" value="1"/>
</dbReference>
<comment type="subunit">
    <text evidence="4">Homotrimer.</text>
</comment>
<feature type="binding site" evidence="4">
    <location>
        <position position="122"/>
    </location>
    <ligand>
        <name>dCTP</name>
        <dbReference type="ChEBI" id="CHEBI:61481"/>
    </ligand>
</feature>
<evidence type="ECO:0000256" key="2">
    <source>
        <dbReference type="ARBA" id="ARBA00022801"/>
    </source>
</evidence>
<dbReference type="InterPro" id="IPR036157">
    <property type="entry name" value="dUTPase-like_sf"/>
</dbReference>
<dbReference type="GO" id="GO:0000166">
    <property type="term" value="F:nucleotide binding"/>
    <property type="evidence" value="ECO:0007669"/>
    <property type="project" value="UniProtKB-KW"/>
</dbReference>
<evidence type="ECO:0000256" key="3">
    <source>
        <dbReference type="ARBA" id="ARBA00023080"/>
    </source>
</evidence>
<evidence type="ECO:0000256" key="4">
    <source>
        <dbReference type="HAMAP-Rule" id="MF_00146"/>
    </source>
</evidence>
<dbReference type="NCBIfam" id="TIGR02274">
    <property type="entry name" value="dCTP_deam"/>
    <property type="match status" value="1"/>
</dbReference>
<feature type="binding site" evidence="4">
    <location>
        <position position="165"/>
    </location>
    <ligand>
        <name>dCTP</name>
        <dbReference type="ChEBI" id="CHEBI:61481"/>
    </ligand>
</feature>
<feature type="binding site" evidence="4">
    <location>
        <begin position="104"/>
        <end position="109"/>
    </location>
    <ligand>
        <name>dCTP</name>
        <dbReference type="ChEBI" id="CHEBI:61481"/>
    </ligand>
</feature>
<feature type="binding site" evidence="4">
    <location>
        <position position="151"/>
    </location>
    <ligand>
        <name>dCTP</name>
        <dbReference type="ChEBI" id="CHEBI:61481"/>
    </ligand>
</feature>
<keyword evidence="2 4" id="KW-0378">Hydrolase</keyword>
<comment type="function">
    <text evidence="4">Bifunctional enzyme that catalyzes both the deamination of dCTP to dUTP and the hydrolysis of dUTP to dUMP without releasing the toxic dUTP intermediate.</text>
</comment>
<dbReference type="Gene3D" id="2.70.40.10">
    <property type="match status" value="1"/>
</dbReference>
<dbReference type="Pfam" id="PF22769">
    <property type="entry name" value="DCD"/>
    <property type="match status" value="1"/>
</dbReference>
<evidence type="ECO:0000256" key="1">
    <source>
        <dbReference type="ARBA" id="ARBA00022741"/>
    </source>
</evidence>
<gene>
    <name evidence="4" type="primary">dcd</name>
    <name evidence="5" type="ORF">ENU78_09400</name>
</gene>
<protein>
    <recommendedName>
        <fullName evidence="4">dCTP deaminase, dUMP-forming</fullName>
        <ecNumber evidence="4">3.5.4.30</ecNumber>
    </recommendedName>
    <alternativeName>
        <fullName evidence="4">Bifunctional dCTP deaminase:dUTPase</fullName>
    </alternativeName>
    <alternativeName>
        <fullName evidence="4">DCD-DUT</fullName>
    </alternativeName>
</protein>
<dbReference type="CDD" id="cd07557">
    <property type="entry name" value="trimeric_dUTPase"/>
    <property type="match status" value="1"/>
</dbReference>
<dbReference type="InterPro" id="IPR033704">
    <property type="entry name" value="dUTPase_trimeric"/>
</dbReference>
<dbReference type="InterPro" id="IPR011962">
    <property type="entry name" value="dCTP_deaminase"/>
</dbReference>
<evidence type="ECO:0000313" key="5">
    <source>
        <dbReference type="EMBL" id="HGK24621.1"/>
    </source>
</evidence>
<dbReference type="AlphaFoldDB" id="A0A7C2CT23"/>
<sequence length="194" mass="21783">MILSDRDIKKYLEEGKLVIHPIDDPQKQIQPSSVDLRLGNSFLHFKVEGRAYIDPTQDSPQELMEIIEIEEGKPFFLRPGEFVLGTTVETVKLPDDLVARVDGRSSLGRLGIIVHATAGYVDPGFCGQITLELSNINRVPVALYPGMRICQISFYKLSSPAETPYYKKAGSKYHNQKGPTASRLNIDFCKKEEK</sequence>
<feature type="binding site" evidence="4">
    <location>
        <begin position="130"/>
        <end position="132"/>
    </location>
    <ligand>
        <name>dCTP</name>
        <dbReference type="ChEBI" id="CHEBI:61481"/>
    </ligand>
</feature>
<dbReference type="EC" id="3.5.4.30" evidence="4"/>
<dbReference type="GO" id="GO:0006229">
    <property type="term" value="P:dUTP biosynthetic process"/>
    <property type="evidence" value="ECO:0007669"/>
    <property type="project" value="InterPro"/>
</dbReference>
<comment type="catalytic activity">
    <reaction evidence="4">
        <text>dCTP + 2 H2O = dUMP + NH4(+) + diphosphate</text>
        <dbReference type="Rhea" id="RHEA:19205"/>
        <dbReference type="ChEBI" id="CHEBI:15377"/>
        <dbReference type="ChEBI" id="CHEBI:28938"/>
        <dbReference type="ChEBI" id="CHEBI:33019"/>
        <dbReference type="ChEBI" id="CHEBI:61481"/>
        <dbReference type="ChEBI" id="CHEBI:246422"/>
        <dbReference type="EC" id="3.5.4.30"/>
    </reaction>
</comment>
<accession>A0A7C2CT23</accession>
<organism evidence="5">
    <name type="scientific">Dictyoglomus thermophilum</name>
    <dbReference type="NCBI Taxonomy" id="14"/>
    <lineage>
        <taxon>Bacteria</taxon>
        <taxon>Pseudomonadati</taxon>
        <taxon>Dictyoglomota</taxon>
        <taxon>Dictyoglomia</taxon>
        <taxon>Dictyoglomales</taxon>
        <taxon>Dictyoglomaceae</taxon>
        <taxon>Dictyoglomus</taxon>
    </lineage>
</organism>
<comment type="caution">
    <text evidence="5">The sequence shown here is derived from an EMBL/GenBank/DDBJ whole genome shotgun (WGS) entry which is preliminary data.</text>
</comment>
<proteinExistence type="inferred from homology"/>
<dbReference type="GO" id="GO:0006226">
    <property type="term" value="P:dUMP biosynthetic process"/>
    <property type="evidence" value="ECO:0007669"/>
    <property type="project" value="UniProtKB-UniRule"/>
</dbReference>